<name>A0A2C8FAW2_9BACT</name>
<feature type="region of interest" description="Disordered" evidence="1">
    <location>
        <begin position="64"/>
        <end position="91"/>
    </location>
</feature>
<organism evidence="2 3">
    <name type="scientific">Pseudodesulfovibrio profundus</name>
    <dbReference type="NCBI Taxonomy" id="57320"/>
    <lineage>
        <taxon>Bacteria</taxon>
        <taxon>Pseudomonadati</taxon>
        <taxon>Thermodesulfobacteriota</taxon>
        <taxon>Desulfovibrionia</taxon>
        <taxon>Desulfovibrionales</taxon>
        <taxon>Desulfovibrionaceae</taxon>
    </lineage>
</organism>
<reference evidence="3" key="1">
    <citation type="submission" date="2017-09" db="EMBL/GenBank/DDBJ databases">
        <authorList>
            <person name="Regsiter A."/>
            <person name="William W."/>
        </authorList>
    </citation>
    <scope>NUCLEOTIDE SEQUENCE [LARGE SCALE GENOMIC DNA]</scope>
    <source>
        <strain evidence="3">500-1</strain>
    </source>
</reference>
<gene>
    <name evidence="2" type="ORF">DPRO_2731</name>
</gene>
<keyword evidence="3" id="KW-1185">Reference proteome</keyword>
<proteinExistence type="predicted"/>
<dbReference type="KEGG" id="pprf:DPRO_2731"/>
<dbReference type="RefSeq" id="WP_097012487.1">
    <property type="nucleotide sequence ID" value="NZ_LT907975.1"/>
</dbReference>
<protein>
    <submittedName>
        <fullName evidence="2">Uncharacterized protein</fullName>
    </submittedName>
</protein>
<accession>A0A2C8FAW2</accession>
<evidence type="ECO:0000256" key="1">
    <source>
        <dbReference type="SAM" id="MobiDB-lite"/>
    </source>
</evidence>
<dbReference type="Proteomes" id="UP000219215">
    <property type="component" value="Chromosome DPRO"/>
</dbReference>
<sequence>MHVFAVTTHLDHKDPKEQPLIIESLVIADSLEQLVTKYPRNRERKEWIHERIVEIRLLGSDKSSAAPMPLLNISDEQDRQRESQGQKTVTH</sequence>
<evidence type="ECO:0000313" key="3">
    <source>
        <dbReference type="Proteomes" id="UP000219215"/>
    </source>
</evidence>
<dbReference type="AlphaFoldDB" id="A0A2C8FAW2"/>
<dbReference type="EMBL" id="LT907975">
    <property type="protein sequence ID" value="SOB59641.1"/>
    <property type="molecule type" value="Genomic_DNA"/>
</dbReference>
<evidence type="ECO:0000313" key="2">
    <source>
        <dbReference type="EMBL" id="SOB59641.1"/>
    </source>
</evidence>